<comment type="caution">
    <text evidence="1">The sequence shown here is derived from an EMBL/GenBank/DDBJ whole genome shotgun (WGS) entry which is preliminary data.</text>
</comment>
<dbReference type="STRING" id="81858.BST23_03445"/>
<dbReference type="AlphaFoldDB" id="A0A0M2ZIS0"/>
<evidence type="ECO:0000313" key="1">
    <source>
        <dbReference type="EMBL" id="ORA68870.1"/>
    </source>
</evidence>
<dbReference type="OrthoDB" id="4380893at2"/>
<sequence length="424" mass="44612">MVDPGKAAIPVWTLATRDVPQPPLIGDEAMTPERLAELRAVLAALADAPIATLEAHPMPRTLDRSGGLHLHSASPLAVHLSQLMRQTSTTAPVAGATASGEVLYRMVVPAKVAAQFGSGMLKPMVSKAAPGGVHGALVGSSGIAAQATFVPVAGKSAVAGAAGIGSLTVAAPLVMMAVAAGISAHADSKRQAAIEKITTLLEKLHDDSLRRERSSLNGCRAAIEKATAILLDQGKIGAAVGLQPAVYAIDVAIADAEERLKKWQRSLAQMGDRPVEIPALRKSFPGIDEDVGEFFAHLELARLAISLKKRVIVLQAVEQAQMAPSTPFENFVRALESDQRRVTDLESGINEVLRRLSNLRLDRPHGVRDVFIARSVVDNLLRTSHRLRELGEDVSLADNAKDVTIEIAQSGDGSLVVLPASAAA</sequence>
<accession>A0A0M2ZIS0</accession>
<proteinExistence type="predicted"/>
<reference evidence="1 2" key="1">
    <citation type="submission" date="2017-02" db="EMBL/GenBank/DDBJ databases">
        <title>The new phylogeny of genus Mycobacterium.</title>
        <authorList>
            <person name="Tortoli E."/>
            <person name="Trovato A."/>
            <person name="Cirillo D.M."/>
        </authorList>
    </citation>
    <scope>NUCLEOTIDE SEQUENCE [LARGE SCALE GENOMIC DNA]</scope>
    <source>
        <strain evidence="1 2">FI-09383</strain>
    </source>
</reference>
<protein>
    <submittedName>
        <fullName evidence="1">Uncharacterized protein</fullName>
    </submittedName>
</protein>
<gene>
    <name evidence="1" type="ORF">BST23_03445</name>
</gene>
<name>A0A0M2ZIS0_9MYCO</name>
<organism evidence="1 2">
    <name type="scientific">Mycolicibacterium elephantis</name>
    <dbReference type="NCBI Taxonomy" id="81858"/>
    <lineage>
        <taxon>Bacteria</taxon>
        <taxon>Bacillati</taxon>
        <taxon>Actinomycetota</taxon>
        <taxon>Actinomycetes</taxon>
        <taxon>Mycobacteriales</taxon>
        <taxon>Mycobacteriaceae</taxon>
        <taxon>Mycolicibacterium</taxon>
    </lineage>
</organism>
<dbReference type="EMBL" id="MVHP01000002">
    <property type="protein sequence ID" value="ORA68870.1"/>
    <property type="molecule type" value="Genomic_DNA"/>
</dbReference>
<dbReference type="RefSeq" id="WP_046751273.1">
    <property type="nucleotide sequence ID" value="NZ_LBNO01000014.1"/>
</dbReference>
<evidence type="ECO:0000313" key="2">
    <source>
        <dbReference type="Proteomes" id="UP000192772"/>
    </source>
</evidence>
<dbReference type="Proteomes" id="UP000192772">
    <property type="component" value="Unassembled WGS sequence"/>
</dbReference>